<dbReference type="Proteomes" id="UP000789920">
    <property type="component" value="Unassembled WGS sequence"/>
</dbReference>
<keyword evidence="2" id="KW-1185">Reference proteome</keyword>
<protein>
    <submittedName>
        <fullName evidence="1">31818_t:CDS:1</fullName>
    </submittedName>
</protein>
<gene>
    <name evidence="1" type="ORF">RPERSI_LOCUS18849</name>
</gene>
<proteinExistence type="predicted"/>
<accession>A0ACA9RF75</accession>
<name>A0ACA9RF75_9GLOM</name>
<organism evidence="1 2">
    <name type="scientific">Racocetra persica</name>
    <dbReference type="NCBI Taxonomy" id="160502"/>
    <lineage>
        <taxon>Eukaryota</taxon>
        <taxon>Fungi</taxon>
        <taxon>Fungi incertae sedis</taxon>
        <taxon>Mucoromycota</taxon>
        <taxon>Glomeromycotina</taxon>
        <taxon>Glomeromycetes</taxon>
        <taxon>Diversisporales</taxon>
        <taxon>Gigasporaceae</taxon>
        <taxon>Racocetra</taxon>
    </lineage>
</organism>
<comment type="caution">
    <text evidence="1">The sequence shown here is derived from an EMBL/GenBank/DDBJ whole genome shotgun (WGS) entry which is preliminary data.</text>
</comment>
<evidence type="ECO:0000313" key="2">
    <source>
        <dbReference type="Proteomes" id="UP000789920"/>
    </source>
</evidence>
<feature type="non-terminal residue" evidence="1">
    <location>
        <position position="1"/>
    </location>
</feature>
<sequence>DIEDKDNEFEKKIEDDFEEEELEKQLYTMTIFSKEENLGEIHNKLDLE</sequence>
<dbReference type="EMBL" id="CAJVQC010050557">
    <property type="protein sequence ID" value="CAG8789214.1"/>
    <property type="molecule type" value="Genomic_DNA"/>
</dbReference>
<reference evidence="1" key="1">
    <citation type="submission" date="2021-06" db="EMBL/GenBank/DDBJ databases">
        <authorList>
            <person name="Kallberg Y."/>
            <person name="Tangrot J."/>
            <person name="Rosling A."/>
        </authorList>
    </citation>
    <scope>NUCLEOTIDE SEQUENCE</scope>
    <source>
        <strain evidence="1">MA461A</strain>
    </source>
</reference>
<evidence type="ECO:0000313" key="1">
    <source>
        <dbReference type="EMBL" id="CAG8789214.1"/>
    </source>
</evidence>